<evidence type="ECO:0000313" key="2">
    <source>
        <dbReference type="Proteomes" id="UP000188320"/>
    </source>
</evidence>
<accession>A0A1R1PHG8</accession>
<gene>
    <name evidence="1" type="ORF">AX774_g6183</name>
</gene>
<dbReference type="AlphaFoldDB" id="A0A1R1PHG8"/>
<evidence type="ECO:0000313" key="1">
    <source>
        <dbReference type="EMBL" id="OMH80387.1"/>
    </source>
</evidence>
<dbReference type="EMBL" id="LSSK01001207">
    <property type="protein sequence ID" value="OMH80387.1"/>
    <property type="molecule type" value="Genomic_DNA"/>
</dbReference>
<sequence length="84" mass="9359">MLDVCTPNLIACAASPRVRVLDLQNYVAFAYPTSHMINIPFILEFQLMGVDWALIFIVTACGGGKATLNRLLQNRQSTIHPRNN</sequence>
<name>A0A1R1PHG8_ZANCU</name>
<organism evidence="1 2">
    <name type="scientific">Zancudomyces culisetae</name>
    <name type="common">Gut fungus</name>
    <name type="synonym">Smittium culisetae</name>
    <dbReference type="NCBI Taxonomy" id="1213189"/>
    <lineage>
        <taxon>Eukaryota</taxon>
        <taxon>Fungi</taxon>
        <taxon>Fungi incertae sedis</taxon>
        <taxon>Zoopagomycota</taxon>
        <taxon>Kickxellomycotina</taxon>
        <taxon>Harpellomycetes</taxon>
        <taxon>Harpellales</taxon>
        <taxon>Legeriomycetaceae</taxon>
        <taxon>Zancudomyces</taxon>
    </lineage>
</organism>
<protein>
    <submittedName>
        <fullName evidence="1">Uncharacterized protein</fullName>
    </submittedName>
</protein>
<dbReference type="Proteomes" id="UP000188320">
    <property type="component" value="Unassembled WGS sequence"/>
</dbReference>
<proteinExistence type="predicted"/>
<comment type="caution">
    <text evidence="1">The sequence shown here is derived from an EMBL/GenBank/DDBJ whole genome shotgun (WGS) entry which is preliminary data.</text>
</comment>
<keyword evidence="2" id="KW-1185">Reference proteome</keyword>
<reference evidence="2" key="1">
    <citation type="submission" date="2017-01" db="EMBL/GenBank/DDBJ databases">
        <authorList>
            <person name="Wang Y."/>
            <person name="White M."/>
            <person name="Kvist S."/>
            <person name="Moncalvo J.-M."/>
        </authorList>
    </citation>
    <scope>NUCLEOTIDE SEQUENCE [LARGE SCALE GENOMIC DNA]</scope>
    <source>
        <strain evidence="2">COL-18-3</strain>
    </source>
</reference>